<keyword evidence="2" id="KW-1185">Reference proteome</keyword>
<evidence type="ECO:0000313" key="2">
    <source>
        <dbReference type="Proteomes" id="UP001163603"/>
    </source>
</evidence>
<comment type="caution">
    <text evidence="1">The sequence shown here is derived from an EMBL/GenBank/DDBJ whole genome shotgun (WGS) entry which is preliminary data.</text>
</comment>
<dbReference type="EMBL" id="CM047745">
    <property type="protein sequence ID" value="KAJ0025772.1"/>
    <property type="molecule type" value="Genomic_DNA"/>
</dbReference>
<reference evidence="2" key="1">
    <citation type="journal article" date="2023" name="G3 (Bethesda)">
        <title>Genome assembly and association tests identify interacting loci associated with vigor, precocity, and sex in interspecific pistachio rootstocks.</title>
        <authorList>
            <person name="Palmer W."/>
            <person name="Jacygrad E."/>
            <person name="Sagayaradj S."/>
            <person name="Cavanaugh K."/>
            <person name="Han R."/>
            <person name="Bertier L."/>
            <person name="Beede B."/>
            <person name="Kafkas S."/>
            <person name="Golino D."/>
            <person name="Preece J."/>
            <person name="Michelmore R."/>
        </authorList>
    </citation>
    <scope>NUCLEOTIDE SEQUENCE [LARGE SCALE GENOMIC DNA]</scope>
</reference>
<dbReference type="Proteomes" id="UP001163603">
    <property type="component" value="Chromosome 10"/>
</dbReference>
<name>A0ACC0XYS2_9ROSI</name>
<sequence length="557" mass="62919">MGMDEIQAVAVVWKPQIHVSANNSYPNLSIYPRGLGTFPSLSLTKMKLTNPINLPKLTLLLLLVCIWRAVLVDADSSILFLDWTVSYSERAPLGVDKQVIVINDQFPGPLLNATTNDILSINIHNNLTDPFLITWNGVQLRRNSWQDGMQETNCPIQPAQNWTYSFQLQDQIGSFFYFPSLLLQKAGGGYGAIRVNDRQVIAVPFDQPYKEYDILIGDWYNADYRDMRASLDDGNSFSVPDGILINGFEPEQAIFYFEPGATYRLRISNVGLKTSLNFRIEEHLLLLVETEGSYTLQQYYSSLDVHVGQSYSVLVTVKNQINNGTSYYMVASSRFIPFQLIGVGIIRYPGSEPYPITPLPAGPQPFDYTFSLDQARSIRWNLTAGTARPNPQGSYHYGIINISRTLVLENVPVTLPYAPFAIPPALGTLIIDANYHDFLHLVLVNPLPYLRTWHLDGFNFFVVDMDWGMWNESKMEQYNMIDAISRSTVQVYPFSWTAIMVKLDSEGLWNLRSQNAENWFLGQELYIRVKGGSSTISIEDEAPIPANVIKCGRATNL</sequence>
<gene>
    <name evidence="1" type="ORF">Pint_09368</name>
</gene>
<organism evidence="1 2">
    <name type="scientific">Pistacia integerrima</name>
    <dbReference type="NCBI Taxonomy" id="434235"/>
    <lineage>
        <taxon>Eukaryota</taxon>
        <taxon>Viridiplantae</taxon>
        <taxon>Streptophyta</taxon>
        <taxon>Embryophyta</taxon>
        <taxon>Tracheophyta</taxon>
        <taxon>Spermatophyta</taxon>
        <taxon>Magnoliopsida</taxon>
        <taxon>eudicotyledons</taxon>
        <taxon>Gunneridae</taxon>
        <taxon>Pentapetalae</taxon>
        <taxon>rosids</taxon>
        <taxon>malvids</taxon>
        <taxon>Sapindales</taxon>
        <taxon>Anacardiaceae</taxon>
        <taxon>Pistacia</taxon>
    </lineage>
</organism>
<proteinExistence type="predicted"/>
<evidence type="ECO:0000313" key="1">
    <source>
        <dbReference type="EMBL" id="KAJ0025772.1"/>
    </source>
</evidence>
<protein>
    <submittedName>
        <fullName evidence="1">Uncharacterized protein</fullName>
    </submittedName>
</protein>
<accession>A0ACC0XYS2</accession>